<gene>
    <name evidence="9" type="ORF">PDIGIT_LOCUS12720</name>
</gene>
<dbReference type="Gene3D" id="1.10.520.20">
    <property type="entry name" value="N-terminal domain of the delta subunit of the F1F0-ATP synthase"/>
    <property type="match status" value="1"/>
</dbReference>
<evidence type="ECO:0000313" key="9">
    <source>
        <dbReference type="EMBL" id="CAI6339559.1"/>
    </source>
</evidence>
<evidence type="ECO:0000256" key="1">
    <source>
        <dbReference type="ARBA" id="ARBA00004370"/>
    </source>
</evidence>
<dbReference type="GO" id="GO:0016020">
    <property type="term" value="C:membrane"/>
    <property type="evidence" value="ECO:0007669"/>
    <property type="project" value="UniProtKB-SubCell"/>
</dbReference>
<reference evidence="9" key="1">
    <citation type="submission" date="2023-01" db="EMBL/GenBank/DDBJ databases">
        <authorList>
            <person name="Van Ghelder C."/>
            <person name="Rancurel C."/>
        </authorList>
    </citation>
    <scope>NUCLEOTIDE SEQUENCE</scope>
    <source>
        <strain evidence="9">CNCM I-4278</strain>
    </source>
</reference>
<protein>
    <recommendedName>
        <fullName evidence="3">ATP synthase subunit 5, mitochondrial</fullName>
    </recommendedName>
</protein>
<evidence type="ECO:0000256" key="6">
    <source>
        <dbReference type="ARBA" id="ARBA00023065"/>
    </source>
</evidence>
<keyword evidence="6" id="KW-0406">Ion transport</keyword>
<dbReference type="HAMAP" id="MF_01416">
    <property type="entry name" value="ATP_synth_delta_bact"/>
    <property type="match status" value="1"/>
</dbReference>
<dbReference type="Pfam" id="PF00213">
    <property type="entry name" value="OSCP"/>
    <property type="match status" value="1"/>
</dbReference>
<keyword evidence="8" id="KW-0066">ATP synthesis</keyword>
<proteinExistence type="inferred from homology"/>
<evidence type="ECO:0000256" key="7">
    <source>
        <dbReference type="ARBA" id="ARBA00023136"/>
    </source>
</evidence>
<dbReference type="InterPro" id="IPR020781">
    <property type="entry name" value="ATPase_OSCP/d_CS"/>
</dbReference>
<comment type="caution">
    <text evidence="9">The sequence shown here is derived from an EMBL/GenBank/DDBJ whole genome shotgun (WGS) entry which is preliminary data.</text>
</comment>
<keyword evidence="10" id="KW-1185">Reference proteome</keyword>
<evidence type="ECO:0000256" key="8">
    <source>
        <dbReference type="ARBA" id="ARBA00023310"/>
    </source>
</evidence>
<dbReference type="OrthoDB" id="1262810at2759"/>
<sequence length="232" mass="24544">MFTSRALTSAFRAGAPRAPIAARVVATRSYAQAAAPSGASTKPPVALFGVDGTYASALYTAAAKTSTLEPTAKSLETLSSVFKKDPKLSTVLSAPTLTVSDKQQIVAELQKHIGSADKEGVVKNFLDTLALNNRLGALEGVVEKFSELMSAYRGEIELTVTSAAPLDNRTISRLESAVSKSQYVQQGQKLKVVSKVNPEIKGGLVVEIGDRTIDLSVSSKMAKMNKLLKDSL</sequence>
<dbReference type="Proteomes" id="UP001152607">
    <property type="component" value="Unassembled WGS sequence"/>
</dbReference>
<accession>A0A9W4XPI7</accession>
<dbReference type="EMBL" id="CAOQHR010000009">
    <property type="protein sequence ID" value="CAI6339559.1"/>
    <property type="molecule type" value="Genomic_DNA"/>
</dbReference>
<organism evidence="9 10">
    <name type="scientific">Periconia digitata</name>
    <dbReference type="NCBI Taxonomy" id="1303443"/>
    <lineage>
        <taxon>Eukaryota</taxon>
        <taxon>Fungi</taxon>
        <taxon>Dikarya</taxon>
        <taxon>Ascomycota</taxon>
        <taxon>Pezizomycotina</taxon>
        <taxon>Dothideomycetes</taxon>
        <taxon>Pleosporomycetidae</taxon>
        <taxon>Pleosporales</taxon>
        <taxon>Massarineae</taxon>
        <taxon>Periconiaceae</taxon>
        <taxon>Periconia</taxon>
    </lineage>
</organism>
<dbReference type="NCBIfam" id="TIGR01145">
    <property type="entry name" value="ATP_synt_delta"/>
    <property type="match status" value="1"/>
</dbReference>
<keyword evidence="5" id="KW-0375">Hydrogen ion transport</keyword>
<dbReference type="SUPFAM" id="SSF47928">
    <property type="entry name" value="N-terminal domain of the delta subunit of the F1F0-ATP synthase"/>
    <property type="match status" value="1"/>
</dbReference>
<evidence type="ECO:0000256" key="5">
    <source>
        <dbReference type="ARBA" id="ARBA00022781"/>
    </source>
</evidence>
<dbReference type="GO" id="GO:0046933">
    <property type="term" value="F:proton-transporting ATP synthase activity, rotational mechanism"/>
    <property type="evidence" value="ECO:0007669"/>
    <property type="project" value="InterPro"/>
</dbReference>
<keyword evidence="7" id="KW-0472">Membrane</keyword>
<comment type="similarity">
    <text evidence="2">Belongs to the ATPase delta chain family.</text>
</comment>
<dbReference type="PANTHER" id="PTHR11910">
    <property type="entry name" value="ATP SYNTHASE DELTA CHAIN"/>
    <property type="match status" value="1"/>
</dbReference>
<name>A0A9W4XPI7_9PLEO</name>
<dbReference type="InterPro" id="IPR000711">
    <property type="entry name" value="ATPase_OSCP/dsu"/>
</dbReference>
<evidence type="ECO:0000256" key="4">
    <source>
        <dbReference type="ARBA" id="ARBA00022448"/>
    </source>
</evidence>
<evidence type="ECO:0000256" key="2">
    <source>
        <dbReference type="ARBA" id="ARBA00007046"/>
    </source>
</evidence>
<dbReference type="PROSITE" id="PS00389">
    <property type="entry name" value="ATPASE_DELTA"/>
    <property type="match status" value="1"/>
</dbReference>
<dbReference type="AlphaFoldDB" id="A0A9W4XPI7"/>
<evidence type="ECO:0000313" key="10">
    <source>
        <dbReference type="Proteomes" id="UP001152607"/>
    </source>
</evidence>
<evidence type="ECO:0000256" key="3">
    <source>
        <dbReference type="ARBA" id="ARBA00014723"/>
    </source>
</evidence>
<keyword evidence="4" id="KW-0813">Transport</keyword>
<dbReference type="InterPro" id="IPR026015">
    <property type="entry name" value="ATP_synth_OSCP/delta_N_sf"/>
</dbReference>
<dbReference type="PRINTS" id="PR00125">
    <property type="entry name" value="ATPASEDELTA"/>
</dbReference>
<comment type="subcellular location">
    <subcellularLocation>
        <location evidence="1">Membrane</location>
    </subcellularLocation>
</comment>